<reference evidence="8" key="2">
    <citation type="submission" date="2024-02" db="EMBL/GenBank/DDBJ databases">
        <title>Comparative genomics of Cryptococcus and Kwoniella reveals pathogenesis evolution and contrasting modes of karyotype evolution via chromosome fusion or intercentromeric recombination.</title>
        <authorList>
            <person name="Coelho M.A."/>
            <person name="David-Palma M."/>
            <person name="Shea T."/>
            <person name="Bowers K."/>
            <person name="McGinley-Smith S."/>
            <person name="Mohammad A.W."/>
            <person name="Gnirke A."/>
            <person name="Yurkov A.M."/>
            <person name="Nowrousian M."/>
            <person name="Sun S."/>
            <person name="Cuomo C.A."/>
            <person name="Heitman J."/>
        </authorList>
    </citation>
    <scope>NUCLEOTIDE SEQUENCE</scope>
    <source>
        <strain evidence="8">CBS 10737</strain>
    </source>
</reference>
<keyword evidence="5 6" id="KW-0472">Membrane</keyword>
<dbReference type="KEGG" id="kpin:30173086"/>
<evidence type="ECO:0000256" key="1">
    <source>
        <dbReference type="ARBA" id="ARBA00004141"/>
    </source>
</evidence>
<evidence type="ECO:0000256" key="3">
    <source>
        <dbReference type="ARBA" id="ARBA00022692"/>
    </source>
</evidence>
<dbReference type="EMBL" id="CP144526">
    <property type="protein sequence ID" value="WWC71938.1"/>
    <property type="molecule type" value="Genomic_DNA"/>
</dbReference>
<name>A0AAJ8L9E4_9TREE</name>
<dbReference type="PANTHER" id="PTHR23504">
    <property type="entry name" value="MAJOR FACILITATOR SUPERFAMILY DOMAIN-CONTAINING PROTEIN 10"/>
    <property type="match status" value="1"/>
</dbReference>
<gene>
    <name evidence="8" type="ORF">I206_105897</name>
</gene>
<feature type="transmembrane region" description="Helical" evidence="6">
    <location>
        <begin position="322"/>
        <end position="341"/>
    </location>
</feature>
<dbReference type="GO" id="GO:0016020">
    <property type="term" value="C:membrane"/>
    <property type="evidence" value="ECO:0007669"/>
    <property type="project" value="UniProtKB-SubCell"/>
</dbReference>
<dbReference type="SUPFAM" id="SSF103473">
    <property type="entry name" value="MFS general substrate transporter"/>
    <property type="match status" value="1"/>
</dbReference>
<feature type="transmembrane region" description="Helical" evidence="6">
    <location>
        <begin position="178"/>
        <end position="201"/>
    </location>
</feature>
<dbReference type="InterPro" id="IPR036259">
    <property type="entry name" value="MFS_trans_sf"/>
</dbReference>
<organism evidence="8 9">
    <name type="scientific">Kwoniella pini CBS 10737</name>
    <dbReference type="NCBI Taxonomy" id="1296096"/>
    <lineage>
        <taxon>Eukaryota</taxon>
        <taxon>Fungi</taxon>
        <taxon>Dikarya</taxon>
        <taxon>Basidiomycota</taxon>
        <taxon>Agaricomycotina</taxon>
        <taxon>Tremellomycetes</taxon>
        <taxon>Tremellales</taxon>
        <taxon>Cryptococcaceae</taxon>
        <taxon>Kwoniella</taxon>
    </lineage>
</organism>
<feature type="transmembrane region" description="Helical" evidence="6">
    <location>
        <begin position="221"/>
        <end position="245"/>
    </location>
</feature>
<dbReference type="RefSeq" id="XP_019010249.2">
    <property type="nucleotide sequence ID" value="XM_019156447.2"/>
</dbReference>
<evidence type="ECO:0000256" key="6">
    <source>
        <dbReference type="SAM" id="Phobius"/>
    </source>
</evidence>
<feature type="transmembrane region" description="Helical" evidence="6">
    <location>
        <begin position="353"/>
        <end position="371"/>
    </location>
</feature>
<dbReference type="InterPro" id="IPR020846">
    <property type="entry name" value="MFS_dom"/>
</dbReference>
<evidence type="ECO:0000256" key="4">
    <source>
        <dbReference type="ARBA" id="ARBA00022989"/>
    </source>
</evidence>
<keyword evidence="9" id="KW-1185">Reference proteome</keyword>
<keyword evidence="2" id="KW-0813">Transport</keyword>
<dbReference type="Pfam" id="PF07690">
    <property type="entry name" value="MFS_1"/>
    <property type="match status" value="1"/>
</dbReference>
<keyword evidence="4 6" id="KW-1133">Transmembrane helix</keyword>
<sequence>MSTDNSRIYTVIPESDTGEADSHAVEEEDRGDSTVLRAGFDNGSSSQIPWKRLLPFFILRSMDALTYGLIFPFIIEYMTSLEIPQDKIGLYAGIAEGSLMFAEASIAPIWAILADKLGRKKCSTWGFMISVISCGMVGFGKSAKWIIFWRMCIGLNPTPVLSKILITEFTHPTNREFIFSIYSPIFNTGYLIGHLIGGWLADPYGRLPFWLGGNSDFFQKWPYALPCLVNSFLGLLAVVVGLLFLEETKPSQIVTIDIQCSDRDTASTADLWKDTLKIPLFTLILASFCAYQFAVYAFEGLFTVFAYTSINQGGLGFPVEMIGSIIAFTTLLYIIGSPIIIPRLKRRFGVRKSLTITVITIPIEALIIPIAQWCARVGRVWTWVILLFVQLPLKNFHQMGWPMNDHLNTACFDDYPHLVATGSAITLIAGASGRAFGPAIAGWLFSISTEYPLRSFGRQVSWISLFLMTLPPVILSLYIPDGLTRENLPEDSEEDDANNPLLARRLSIE</sequence>
<dbReference type="Gene3D" id="1.20.1250.20">
    <property type="entry name" value="MFS general substrate transporter like domains"/>
    <property type="match status" value="1"/>
</dbReference>
<dbReference type="PANTHER" id="PTHR23504:SF15">
    <property type="entry name" value="MAJOR FACILITATOR SUPERFAMILY (MFS) PROFILE DOMAIN-CONTAINING PROTEIN"/>
    <property type="match status" value="1"/>
</dbReference>
<proteinExistence type="predicted"/>
<dbReference type="PROSITE" id="PS50850">
    <property type="entry name" value="MFS"/>
    <property type="match status" value="1"/>
</dbReference>
<reference evidence="8" key="1">
    <citation type="submission" date="2013-07" db="EMBL/GenBank/DDBJ databases">
        <authorList>
            <consortium name="The Broad Institute Genome Sequencing Platform"/>
            <person name="Cuomo C."/>
            <person name="Litvintseva A."/>
            <person name="Chen Y."/>
            <person name="Heitman J."/>
            <person name="Sun S."/>
            <person name="Springer D."/>
            <person name="Dromer F."/>
            <person name="Young S.K."/>
            <person name="Zeng Q."/>
            <person name="Gargeya S."/>
            <person name="Fitzgerald M."/>
            <person name="Abouelleil A."/>
            <person name="Alvarado L."/>
            <person name="Berlin A.M."/>
            <person name="Chapman S.B."/>
            <person name="Dewar J."/>
            <person name="Goldberg J."/>
            <person name="Griggs A."/>
            <person name="Gujja S."/>
            <person name="Hansen M."/>
            <person name="Howarth C."/>
            <person name="Imamovic A."/>
            <person name="Larimer J."/>
            <person name="McCowan C."/>
            <person name="Murphy C."/>
            <person name="Pearson M."/>
            <person name="Priest M."/>
            <person name="Roberts A."/>
            <person name="Saif S."/>
            <person name="Shea T."/>
            <person name="Sykes S."/>
            <person name="Wortman J."/>
            <person name="Nusbaum C."/>
            <person name="Birren B."/>
        </authorList>
    </citation>
    <scope>NUCLEOTIDE SEQUENCE</scope>
    <source>
        <strain evidence="8">CBS 10737</strain>
    </source>
</reference>
<comment type="subcellular location">
    <subcellularLocation>
        <location evidence="1">Membrane</location>
        <topology evidence="1">Multi-pass membrane protein</topology>
    </subcellularLocation>
</comment>
<dbReference type="Proteomes" id="UP000094020">
    <property type="component" value="Chromosome 8"/>
</dbReference>
<evidence type="ECO:0000313" key="8">
    <source>
        <dbReference type="EMBL" id="WWC71938.1"/>
    </source>
</evidence>
<feature type="domain" description="Major facilitator superfamily (MFS) profile" evidence="7">
    <location>
        <begin position="52"/>
        <end position="484"/>
    </location>
</feature>
<evidence type="ECO:0000313" key="9">
    <source>
        <dbReference type="Proteomes" id="UP000094020"/>
    </source>
</evidence>
<evidence type="ECO:0000256" key="5">
    <source>
        <dbReference type="ARBA" id="ARBA00023136"/>
    </source>
</evidence>
<feature type="transmembrane region" description="Helical" evidence="6">
    <location>
        <begin position="122"/>
        <end position="140"/>
    </location>
</feature>
<dbReference type="InterPro" id="IPR011701">
    <property type="entry name" value="MFS"/>
</dbReference>
<evidence type="ECO:0000259" key="7">
    <source>
        <dbReference type="PROSITE" id="PS50850"/>
    </source>
</evidence>
<accession>A0AAJ8L9E4</accession>
<protein>
    <recommendedName>
        <fullName evidence="7">Major facilitator superfamily (MFS) profile domain-containing protein</fullName>
    </recommendedName>
</protein>
<feature type="transmembrane region" description="Helical" evidence="6">
    <location>
        <begin position="280"/>
        <end position="310"/>
    </location>
</feature>
<dbReference type="GeneID" id="30173086"/>
<keyword evidence="3 6" id="KW-0812">Transmembrane</keyword>
<dbReference type="GO" id="GO:0022857">
    <property type="term" value="F:transmembrane transporter activity"/>
    <property type="evidence" value="ECO:0007669"/>
    <property type="project" value="InterPro"/>
</dbReference>
<feature type="transmembrane region" description="Helical" evidence="6">
    <location>
        <begin position="53"/>
        <end position="75"/>
    </location>
</feature>
<evidence type="ECO:0000256" key="2">
    <source>
        <dbReference type="ARBA" id="ARBA00022448"/>
    </source>
</evidence>
<feature type="transmembrane region" description="Helical" evidence="6">
    <location>
        <begin position="90"/>
        <end position="113"/>
    </location>
</feature>
<dbReference type="AlphaFoldDB" id="A0AAJ8L9E4"/>
<feature type="transmembrane region" description="Helical" evidence="6">
    <location>
        <begin position="146"/>
        <end position="166"/>
    </location>
</feature>
<feature type="transmembrane region" description="Helical" evidence="6">
    <location>
        <begin position="460"/>
        <end position="479"/>
    </location>
</feature>